<dbReference type="EMBL" id="VSSQ01143198">
    <property type="protein sequence ID" value="MPN63576.1"/>
    <property type="molecule type" value="Genomic_DNA"/>
</dbReference>
<accession>A0A645JJG7</accession>
<protein>
    <submittedName>
        <fullName evidence="1">Uncharacterized protein</fullName>
    </submittedName>
</protein>
<comment type="caution">
    <text evidence="1">The sequence shown here is derived from an EMBL/GenBank/DDBJ whole genome shotgun (WGS) entry which is preliminary data.</text>
</comment>
<dbReference type="AlphaFoldDB" id="A0A645JJG7"/>
<sequence length="115" mass="12081">MEAVGGQLLSGGEEVGDDIFAEVVGGGGVRLVVDEVLAQLGPGEHIDAHGSQVTLWLLGLLLELVDPVLCVHIHDAEAGSLFHGDLQHRDGAGRACFFMEIHHVGVVHFIDVVTG</sequence>
<organism evidence="1">
    <name type="scientific">bioreactor metagenome</name>
    <dbReference type="NCBI Taxonomy" id="1076179"/>
    <lineage>
        <taxon>unclassified sequences</taxon>
        <taxon>metagenomes</taxon>
        <taxon>ecological metagenomes</taxon>
    </lineage>
</organism>
<gene>
    <name evidence="1" type="ORF">SDC9_211340</name>
</gene>
<name>A0A645JJG7_9ZZZZ</name>
<proteinExistence type="predicted"/>
<reference evidence="1" key="1">
    <citation type="submission" date="2019-08" db="EMBL/GenBank/DDBJ databases">
        <authorList>
            <person name="Kucharzyk K."/>
            <person name="Murdoch R.W."/>
            <person name="Higgins S."/>
            <person name="Loffler F."/>
        </authorList>
    </citation>
    <scope>NUCLEOTIDE SEQUENCE</scope>
</reference>
<evidence type="ECO:0000313" key="1">
    <source>
        <dbReference type="EMBL" id="MPN63576.1"/>
    </source>
</evidence>